<gene>
    <name evidence="2" type="ORF">GUJ93_ZPchr0002g24530</name>
</gene>
<accession>A0A8J5SN74</accession>
<dbReference type="AlphaFoldDB" id="A0A8J5SN74"/>
<organism evidence="2 3">
    <name type="scientific">Zizania palustris</name>
    <name type="common">Northern wild rice</name>
    <dbReference type="NCBI Taxonomy" id="103762"/>
    <lineage>
        <taxon>Eukaryota</taxon>
        <taxon>Viridiplantae</taxon>
        <taxon>Streptophyta</taxon>
        <taxon>Embryophyta</taxon>
        <taxon>Tracheophyta</taxon>
        <taxon>Spermatophyta</taxon>
        <taxon>Magnoliopsida</taxon>
        <taxon>Liliopsida</taxon>
        <taxon>Poales</taxon>
        <taxon>Poaceae</taxon>
        <taxon>BOP clade</taxon>
        <taxon>Oryzoideae</taxon>
        <taxon>Oryzeae</taxon>
        <taxon>Zizaniinae</taxon>
        <taxon>Zizania</taxon>
    </lineage>
</organism>
<keyword evidence="3" id="KW-1185">Reference proteome</keyword>
<reference evidence="2" key="2">
    <citation type="submission" date="2021-02" db="EMBL/GenBank/DDBJ databases">
        <authorList>
            <person name="Kimball J.A."/>
            <person name="Haas M.W."/>
            <person name="Macchietto M."/>
            <person name="Kono T."/>
            <person name="Duquette J."/>
            <person name="Shao M."/>
        </authorList>
    </citation>
    <scope>NUCLEOTIDE SEQUENCE</scope>
    <source>
        <tissue evidence="2">Fresh leaf tissue</tissue>
    </source>
</reference>
<dbReference type="PANTHER" id="PTHR34196">
    <property type="entry name" value="OS02G0697700 PROTEIN"/>
    <property type="match status" value="1"/>
</dbReference>
<feature type="region of interest" description="Disordered" evidence="1">
    <location>
        <begin position="99"/>
        <end position="135"/>
    </location>
</feature>
<reference evidence="2" key="1">
    <citation type="journal article" date="2021" name="bioRxiv">
        <title>Whole Genome Assembly and Annotation of Northern Wild Rice, Zizania palustris L., Supports a Whole Genome Duplication in the Zizania Genus.</title>
        <authorList>
            <person name="Haas M."/>
            <person name="Kono T."/>
            <person name="Macchietto M."/>
            <person name="Millas R."/>
            <person name="McGilp L."/>
            <person name="Shao M."/>
            <person name="Duquette J."/>
            <person name="Hirsch C.N."/>
            <person name="Kimball J."/>
        </authorList>
    </citation>
    <scope>NUCLEOTIDE SEQUENCE</scope>
    <source>
        <tissue evidence="2">Fresh leaf tissue</tissue>
    </source>
</reference>
<evidence type="ECO:0000256" key="1">
    <source>
        <dbReference type="SAM" id="MobiDB-lite"/>
    </source>
</evidence>
<dbReference type="EMBL" id="JAAALK010000287">
    <property type="protein sequence ID" value="KAG8059766.1"/>
    <property type="molecule type" value="Genomic_DNA"/>
</dbReference>
<dbReference type="PANTHER" id="PTHR34196:SF2">
    <property type="entry name" value="OS02G0697700 PROTEIN"/>
    <property type="match status" value="1"/>
</dbReference>
<proteinExistence type="predicted"/>
<dbReference type="OrthoDB" id="1909326at2759"/>
<protein>
    <submittedName>
        <fullName evidence="2">Uncharacterized protein</fullName>
    </submittedName>
</protein>
<feature type="compositionally biased region" description="Low complexity" evidence="1">
    <location>
        <begin position="113"/>
        <end position="123"/>
    </location>
</feature>
<name>A0A8J5SN74_ZIZPA</name>
<dbReference type="Proteomes" id="UP000729402">
    <property type="component" value="Unassembled WGS sequence"/>
</dbReference>
<evidence type="ECO:0000313" key="2">
    <source>
        <dbReference type="EMBL" id="KAG8059766.1"/>
    </source>
</evidence>
<sequence>MVGIFSRFSSAGAHRRAKSVVEVVEALAPNMNSGESDPAAVPADSPHGIEVGVEFKPVEHPVEPVNLDQPVKCPLPEPSILHDGRIWKERMSTAGARAMTDLPVVKEGSQLESDSSGARSRSSVPKRAILPSVSAPENNIRALLDECDVPESQRPAE</sequence>
<evidence type="ECO:0000313" key="3">
    <source>
        <dbReference type="Proteomes" id="UP000729402"/>
    </source>
</evidence>
<comment type="caution">
    <text evidence="2">The sequence shown here is derived from an EMBL/GenBank/DDBJ whole genome shotgun (WGS) entry which is preliminary data.</text>
</comment>